<dbReference type="EMBL" id="SRPR01000332">
    <property type="protein sequence ID" value="KAG5954484.1"/>
    <property type="molecule type" value="Genomic_DNA"/>
</dbReference>
<evidence type="ECO:0000313" key="1">
    <source>
        <dbReference type="EMBL" id="KAG5954484.1"/>
    </source>
</evidence>
<organism evidence="1 2">
    <name type="scientific">Claviceps arundinis</name>
    <dbReference type="NCBI Taxonomy" id="1623583"/>
    <lineage>
        <taxon>Eukaryota</taxon>
        <taxon>Fungi</taxon>
        <taxon>Dikarya</taxon>
        <taxon>Ascomycota</taxon>
        <taxon>Pezizomycotina</taxon>
        <taxon>Sordariomycetes</taxon>
        <taxon>Hypocreomycetidae</taxon>
        <taxon>Hypocreales</taxon>
        <taxon>Clavicipitaceae</taxon>
        <taxon>Claviceps</taxon>
    </lineage>
</organism>
<dbReference type="Proteomes" id="UP000742024">
    <property type="component" value="Unassembled WGS sequence"/>
</dbReference>
<protein>
    <submittedName>
        <fullName evidence="1">Uncharacterized protein</fullName>
    </submittedName>
</protein>
<sequence length="116" mass="12923">MSGSTDEFFWFDDSKPRCRITPSVSEPGGGLMGPEFIHHDNFLGDEPDDLQLQVLMRVGHWNKEGGLALASTDAKAKCMSGDSSGLVTYDILYMANVDARCRLTQAKRSRKYITNF</sequence>
<accession>A0ABQ7P519</accession>
<name>A0ABQ7P519_9HYPO</name>
<proteinExistence type="predicted"/>
<reference evidence="1 2" key="1">
    <citation type="journal article" date="2020" name="bioRxiv">
        <title>Whole genome comparisons of ergot fungi reveals the divergence and evolution of species within the genus Claviceps are the result of varying mechanisms driving genome evolution and host range expansion.</title>
        <authorList>
            <person name="Wyka S.A."/>
            <person name="Mondo S.J."/>
            <person name="Liu M."/>
            <person name="Dettman J."/>
            <person name="Nalam V."/>
            <person name="Broders K.D."/>
        </authorList>
    </citation>
    <scope>NUCLEOTIDE SEQUENCE [LARGE SCALE GENOMIC DNA]</scope>
    <source>
        <strain evidence="1 2">LM583</strain>
    </source>
</reference>
<gene>
    <name evidence="1" type="ORF">E4U57_004434</name>
</gene>
<evidence type="ECO:0000313" key="2">
    <source>
        <dbReference type="Proteomes" id="UP000742024"/>
    </source>
</evidence>
<keyword evidence="2" id="KW-1185">Reference proteome</keyword>
<comment type="caution">
    <text evidence="1">The sequence shown here is derived from an EMBL/GenBank/DDBJ whole genome shotgun (WGS) entry which is preliminary data.</text>
</comment>